<dbReference type="RefSeq" id="WP_127749613.1">
    <property type="nucleotide sequence ID" value="NZ_CP033219.1"/>
</dbReference>
<reference evidence="6 7" key="1">
    <citation type="submission" date="2018-10" db="EMBL/GenBank/DDBJ databases">
        <title>Parasedimentitalea marina sp. nov., a psychrophilic bacterium isolated from deep seawater of the New Britain Trench.</title>
        <authorList>
            <person name="Cao J."/>
        </authorList>
    </citation>
    <scope>NUCLEOTIDE SEQUENCE [LARGE SCALE GENOMIC DNA]</scope>
    <source>
        <strain evidence="6 7">W43</strain>
    </source>
</reference>
<proteinExistence type="predicted"/>
<evidence type="ECO:0000313" key="7">
    <source>
        <dbReference type="Proteomes" id="UP000283063"/>
    </source>
</evidence>
<dbReference type="InterPro" id="IPR006119">
    <property type="entry name" value="Resolv_N"/>
</dbReference>
<protein>
    <submittedName>
        <fullName evidence="6">Recombinase family protein</fullName>
    </submittedName>
</protein>
<dbReference type="AlphaFoldDB" id="A0A3T0N4X6"/>
<feature type="domain" description="Resolvase/invertase-type recombinase catalytic" evidence="5">
    <location>
        <begin position="8"/>
        <end position="55"/>
    </location>
</feature>
<dbReference type="GO" id="GO:0000150">
    <property type="term" value="F:DNA strand exchange activity"/>
    <property type="evidence" value="ECO:0007669"/>
    <property type="project" value="InterPro"/>
</dbReference>
<evidence type="ECO:0000313" key="6">
    <source>
        <dbReference type="EMBL" id="AZV79064.1"/>
    </source>
</evidence>
<evidence type="ECO:0000256" key="3">
    <source>
        <dbReference type="ARBA" id="ARBA00023172"/>
    </source>
</evidence>
<evidence type="ECO:0000256" key="4">
    <source>
        <dbReference type="PROSITE-ProRule" id="PRU10137"/>
    </source>
</evidence>
<gene>
    <name evidence="6" type="ORF">EBB79_15080</name>
</gene>
<accession>A0A3T0N4X6</accession>
<evidence type="ECO:0000256" key="2">
    <source>
        <dbReference type="ARBA" id="ARBA00023125"/>
    </source>
</evidence>
<dbReference type="Pfam" id="PF00239">
    <property type="entry name" value="Resolvase"/>
    <property type="match status" value="1"/>
</dbReference>
<dbReference type="KEGG" id="sedi:EBB79_15080"/>
<dbReference type="OrthoDB" id="7277848at2"/>
<dbReference type="Gene3D" id="3.40.50.1390">
    <property type="entry name" value="Resolvase, N-terminal catalytic domain"/>
    <property type="match status" value="1"/>
</dbReference>
<dbReference type="Proteomes" id="UP000283063">
    <property type="component" value="Chromosome"/>
</dbReference>
<evidence type="ECO:0000259" key="5">
    <source>
        <dbReference type="Pfam" id="PF00239"/>
    </source>
</evidence>
<dbReference type="PROSITE" id="PS00397">
    <property type="entry name" value="RECOMBINASES_1"/>
    <property type="match status" value="1"/>
</dbReference>
<dbReference type="InterPro" id="IPR036162">
    <property type="entry name" value="Resolvase-like_N_sf"/>
</dbReference>
<organism evidence="6 7">
    <name type="scientific">Parasedimentitalea marina</name>
    <dbReference type="NCBI Taxonomy" id="2483033"/>
    <lineage>
        <taxon>Bacteria</taxon>
        <taxon>Pseudomonadati</taxon>
        <taxon>Pseudomonadota</taxon>
        <taxon>Alphaproteobacteria</taxon>
        <taxon>Rhodobacterales</taxon>
        <taxon>Paracoccaceae</taxon>
        <taxon>Parasedimentitalea</taxon>
    </lineage>
</organism>
<evidence type="ECO:0000256" key="1">
    <source>
        <dbReference type="ARBA" id="ARBA00022908"/>
    </source>
</evidence>
<keyword evidence="3" id="KW-0233">DNA recombination</keyword>
<keyword evidence="1" id="KW-0229">DNA integration</keyword>
<keyword evidence="2" id="KW-0238">DNA-binding</keyword>
<name>A0A3T0N4X6_9RHOB</name>
<dbReference type="GO" id="GO:0015074">
    <property type="term" value="P:DNA integration"/>
    <property type="evidence" value="ECO:0007669"/>
    <property type="project" value="UniProtKB-KW"/>
</dbReference>
<dbReference type="GO" id="GO:0003677">
    <property type="term" value="F:DNA binding"/>
    <property type="evidence" value="ECO:0007669"/>
    <property type="project" value="UniProtKB-KW"/>
</dbReference>
<dbReference type="SUPFAM" id="SSF53041">
    <property type="entry name" value="Resolvase-like"/>
    <property type="match status" value="1"/>
</dbReference>
<dbReference type="InterPro" id="IPR006118">
    <property type="entry name" value="Recombinase_CS"/>
</dbReference>
<feature type="active site" description="O-(5'-phospho-DNA)-serine intermediate" evidence="4">
    <location>
        <position position="15"/>
    </location>
</feature>
<keyword evidence="7" id="KW-1185">Reference proteome</keyword>
<dbReference type="EMBL" id="CP033219">
    <property type="protein sequence ID" value="AZV79064.1"/>
    <property type="molecule type" value="Genomic_DNA"/>
</dbReference>
<sequence length="76" mass="8284">MTDTPQKAIIYCRVSSRTQEEEGHGLQSQEVRCREFAATKGYDVAMVFPDTITGGGDFMRHPGMVATAGVSRCATQ</sequence>